<organism evidence="3 4">
    <name type="scientific">Floridaenema flaviceps BLCC-F50</name>
    <dbReference type="NCBI Taxonomy" id="3153642"/>
    <lineage>
        <taxon>Bacteria</taxon>
        <taxon>Bacillati</taxon>
        <taxon>Cyanobacteriota</taxon>
        <taxon>Cyanophyceae</taxon>
        <taxon>Oscillatoriophycideae</taxon>
        <taxon>Aerosakkonematales</taxon>
        <taxon>Aerosakkonemataceae</taxon>
        <taxon>Floridanema</taxon>
        <taxon>Floridanema flaviceps</taxon>
    </lineage>
</organism>
<dbReference type="Pfam" id="PF14326">
    <property type="entry name" value="DUF4384"/>
    <property type="match status" value="1"/>
</dbReference>
<accession>A0ABV4XT62</accession>
<sequence length="300" mass="33541">MNLPRYEDYEGDFLNAMATRFGFTGKNSLIFEKRFLEDNREVTHKKLVANSKFVEKLIEGTKKKSSKDEEAKKDEEATQKEEEAKRLEASRIFRQQLAAICEKLEAAGCPPSTGDGRWLNAKRWLREEVFPQWAKEQGLVGLHPWEQLLKLATPTDKMGPKLAGVLDMGSDYQECVPLGSNIIFEVKLETPGYLLLLEKGTTGRFWCLCPSVYAPQPSLPAGVAVLPQPVSGKKSFKITGSIGLEQIVAVIGKDKPNLDWLSEGSGKTLQLEEGHLNELLKCLERSGDCKVLYTEYTVTA</sequence>
<dbReference type="Proteomes" id="UP001576784">
    <property type="component" value="Unassembled WGS sequence"/>
</dbReference>
<dbReference type="InterPro" id="IPR025493">
    <property type="entry name" value="DUF4384"/>
</dbReference>
<comment type="caution">
    <text evidence="3">The sequence shown here is derived from an EMBL/GenBank/DDBJ whole genome shotgun (WGS) entry which is preliminary data.</text>
</comment>
<evidence type="ECO:0000259" key="2">
    <source>
        <dbReference type="Pfam" id="PF14326"/>
    </source>
</evidence>
<reference evidence="3 4" key="1">
    <citation type="submission" date="2024-09" db="EMBL/GenBank/DDBJ databases">
        <title>Floridaenema gen nov. (Aerosakkonemataceae, Aerosakkonematales ord. nov., Cyanobacteria) from benthic tropical and subtropical fresh waters, with the description of four new species.</title>
        <authorList>
            <person name="Moretto J.A."/>
            <person name="Berthold D.E."/>
            <person name="Lefler F.W."/>
            <person name="Huang I.-S."/>
            <person name="Laughinghouse H. IV."/>
        </authorList>
    </citation>
    <scope>NUCLEOTIDE SEQUENCE [LARGE SCALE GENOMIC DNA]</scope>
    <source>
        <strain evidence="3 4">BLCC-F50</strain>
    </source>
</reference>
<feature type="region of interest" description="Disordered" evidence="1">
    <location>
        <begin position="64"/>
        <end position="85"/>
    </location>
</feature>
<keyword evidence="4" id="KW-1185">Reference proteome</keyword>
<gene>
    <name evidence="3" type="ORF">ACE1CI_18550</name>
</gene>
<evidence type="ECO:0000313" key="3">
    <source>
        <dbReference type="EMBL" id="MFB2894913.1"/>
    </source>
</evidence>
<evidence type="ECO:0000256" key="1">
    <source>
        <dbReference type="SAM" id="MobiDB-lite"/>
    </source>
</evidence>
<protein>
    <submittedName>
        <fullName evidence="3">DUF4384 domain-containing protein</fullName>
    </submittedName>
</protein>
<feature type="domain" description="DUF4384" evidence="2">
    <location>
        <begin position="178"/>
        <end position="253"/>
    </location>
</feature>
<dbReference type="EMBL" id="JBHFNR010000133">
    <property type="protein sequence ID" value="MFB2894913.1"/>
    <property type="molecule type" value="Genomic_DNA"/>
</dbReference>
<proteinExistence type="predicted"/>
<evidence type="ECO:0000313" key="4">
    <source>
        <dbReference type="Proteomes" id="UP001576784"/>
    </source>
</evidence>
<dbReference type="RefSeq" id="WP_413264556.1">
    <property type="nucleotide sequence ID" value="NZ_JBHFNR010000133.1"/>
</dbReference>
<name>A0ABV4XT62_9CYAN</name>